<proteinExistence type="predicted"/>
<dbReference type="EMBL" id="LR796274">
    <property type="protein sequence ID" value="CAB4132823.1"/>
    <property type="molecule type" value="Genomic_DNA"/>
</dbReference>
<sequence length="263" mass="26957">MSNKLKISKTPVGNTGTGTTRTDRQTSPTQITSGSVTGYPGSVGGVYTQAGAQIHAQVDIGNGATDGSLLTQKGAHKFLCTDGTTTVTAGLSRDAKGRNVRICKLVPSMVPDGGVVNGVGQVSVPVYTAVISGNIADTAGAATSSYLRYDVASLQGNGIKIGANVMGATQQSISGNVTITAVNATVGGRGNVTVAFSSQDGDAPTGDVTFQVGFFASRVSNRWVWDFAGNKYRYWSQLPTTGATYNTDKSNGVTGFVQIPDAS</sequence>
<reference evidence="2" key="1">
    <citation type="submission" date="2020-04" db="EMBL/GenBank/DDBJ databases">
        <authorList>
            <person name="Chiriac C."/>
            <person name="Salcher M."/>
            <person name="Ghai R."/>
            <person name="Kavagutti S V."/>
        </authorList>
    </citation>
    <scope>NUCLEOTIDE SEQUENCE</scope>
</reference>
<gene>
    <name evidence="2" type="ORF">UFOVP257_2</name>
</gene>
<evidence type="ECO:0000313" key="2">
    <source>
        <dbReference type="EMBL" id="CAB4132823.1"/>
    </source>
</evidence>
<accession>A0A6J5LHQ5</accession>
<name>A0A6J5LHQ5_9CAUD</name>
<organism evidence="2">
    <name type="scientific">uncultured Caudovirales phage</name>
    <dbReference type="NCBI Taxonomy" id="2100421"/>
    <lineage>
        <taxon>Viruses</taxon>
        <taxon>Duplodnaviria</taxon>
        <taxon>Heunggongvirae</taxon>
        <taxon>Uroviricota</taxon>
        <taxon>Caudoviricetes</taxon>
        <taxon>Peduoviridae</taxon>
        <taxon>Maltschvirus</taxon>
        <taxon>Maltschvirus maltsch</taxon>
    </lineage>
</organism>
<protein>
    <submittedName>
        <fullName evidence="2">Uncharacterized protein</fullName>
    </submittedName>
</protein>
<feature type="compositionally biased region" description="Low complexity" evidence="1">
    <location>
        <begin position="10"/>
        <end position="30"/>
    </location>
</feature>
<feature type="region of interest" description="Disordered" evidence="1">
    <location>
        <begin position="1"/>
        <end position="35"/>
    </location>
</feature>
<evidence type="ECO:0000256" key="1">
    <source>
        <dbReference type="SAM" id="MobiDB-lite"/>
    </source>
</evidence>